<evidence type="ECO:0000256" key="1">
    <source>
        <dbReference type="SAM" id="MobiDB-lite"/>
    </source>
</evidence>
<evidence type="ECO:0000313" key="3">
    <source>
        <dbReference type="Proteomes" id="UP001189429"/>
    </source>
</evidence>
<name>A0ABN9RW89_9DINO</name>
<dbReference type="EMBL" id="CAUYUJ010008300">
    <property type="protein sequence ID" value="CAK0823504.1"/>
    <property type="molecule type" value="Genomic_DNA"/>
</dbReference>
<keyword evidence="3" id="KW-1185">Reference proteome</keyword>
<feature type="compositionally biased region" description="Pro residues" evidence="1">
    <location>
        <begin position="16"/>
        <end position="30"/>
    </location>
</feature>
<feature type="region of interest" description="Disordered" evidence="1">
    <location>
        <begin position="1"/>
        <end position="73"/>
    </location>
</feature>
<sequence>RPTLAGRPRRARARPVLPPPPRASTPPPGRAAPEPMSDSTYRKTALPVKLNLQDRNTRAQIQSGTDEKASNRGNLEGVKAVSGTRVSSAAQSQKGCTDVMRKDLCDWLDSHGVAGAPPSAEAEQRAMWSWIRDFHKEYSDDWFSRNMPRLHEQFRPVFVQEMKKRKAEAAPPAAAPAPDLLDLGGGAAPA</sequence>
<proteinExistence type="predicted"/>
<feature type="region of interest" description="Disordered" evidence="1">
    <location>
        <begin position="165"/>
        <end position="190"/>
    </location>
</feature>
<protein>
    <submittedName>
        <fullName evidence="2">Uncharacterized protein</fullName>
    </submittedName>
</protein>
<comment type="caution">
    <text evidence="2">The sequence shown here is derived from an EMBL/GenBank/DDBJ whole genome shotgun (WGS) entry which is preliminary data.</text>
</comment>
<accession>A0ABN9RW89</accession>
<dbReference type="Proteomes" id="UP001189429">
    <property type="component" value="Unassembled WGS sequence"/>
</dbReference>
<feature type="non-terminal residue" evidence="2">
    <location>
        <position position="190"/>
    </location>
</feature>
<feature type="compositionally biased region" description="Low complexity" evidence="1">
    <location>
        <begin position="169"/>
        <end position="182"/>
    </location>
</feature>
<evidence type="ECO:0000313" key="2">
    <source>
        <dbReference type="EMBL" id="CAK0823504.1"/>
    </source>
</evidence>
<gene>
    <name evidence="2" type="ORF">PCOR1329_LOCUS24194</name>
</gene>
<organism evidence="2 3">
    <name type="scientific">Prorocentrum cordatum</name>
    <dbReference type="NCBI Taxonomy" id="2364126"/>
    <lineage>
        <taxon>Eukaryota</taxon>
        <taxon>Sar</taxon>
        <taxon>Alveolata</taxon>
        <taxon>Dinophyceae</taxon>
        <taxon>Prorocentrales</taxon>
        <taxon>Prorocentraceae</taxon>
        <taxon>Prorocentrum</taxon>
    </lineage>
</organism>
<feature type="non-terminal residue" evidence="2">
    <location>
        <position position="1"/>
    </location>
</feature>
<reference evidence="2" key="1">
    <citation type="submission" date="2023-10" db="EMBL/GenBank/DDBJ databases">
        <authorList>
            <person name="Chen Y."/>
            <person name="Shah S."/>
            <person name="Dougan E. K."/>
            <person name="Thang M."/>
            <person name="Chan C."/>
        </authorList>
    </citation>
    <scope>NUCLEOTIDE SEQUENCE [LARGE SCALE GENOMIC DNA]</scope>
</reference>